<dbReference type="GeneID" id="68573379"/>
<evidence type="ECO:0008006" key="8">
    <source>
        <dbReference type="Google" id="ProtNLM"/>
    </source>
</evidence>
<evidence type="ECO:0000256" key="1">
    <source>
        <dbReference type="ARBA" id="ARBA00004127"/>
    </source>
</evidence>
<feature type="transmembrane region" description="Helical" evidence="5">
    <location>
        <begin position="74"/>
        <end position="95"/>
    </location>
</feature>
<dbReference type="Gene3D" id="1.20.120.1630">
    <property type="match status" value="1"/>
</dbReference>
<accession>A0AAV3T2U3</accession>
<keyword evidence="7" id="KW-1185">Reference proteome</keyword>
<evidence type="ECO:0000313" key="6">
    <source>
        <dbReference type="EMBL" id="GAA0655702.1"/>
    </source>
</evidence>
<organism evidence="6 7">
    <name type="scientific">Salarchaeum japonicum</name>
    <dbReference type="NCBI Taxonomy" id="555573"/>
    <lineage>
        <taxon>Archaea</taxon>
        <taxon>Methanobacteriati</taxon>
        <taxon>Methanobacteriota</taxon>
        <taxon>Stenosarchaea group</taxon>
        <taxon>Halobacteria</taxon>
        <taxon>Halobacteriales</taxon>
        <taxon>Halobacteriaceae</taxon>
    </lineage>
</organism>
<dbReference type="InterPro" id="IPR007318">
    <property type="entry name" value="Phopholipid_MeTrfase"/>
</dbReference>
<protein>
    <recommendedName>
        <fullName evidence="8">Isoprenylcysteine carboxylmethyltransferase family protein</fullName>
    </recommendedName>
</protein>
<dbReference type="PANTHER" id="PTHR43847:SF1">
    <property type="entry name" value="BLL3993 PROTEIN"/>
    <property type="match status" value="1"/>
</dbReference>
<dbReference type="Pfam" id="PF04191">
    <property type="entry name" value="PEMT"/>
    <property type="match status" value="1"/>
</dbReference>
<keyword evidence="2 5" id="KW-0812">Transmembrane</keyword>
<keyword evidence="4 5" id="KW-0472">Membrane</keyword>
<dbReference type="PANTHER" id="PTHR43847">
    <property type="entry name" value="BLL3993 PROTEIN"/>
    <property type="match status" value="1"/>
</dbReference>
<reference evidence="6 7" key="1">
    <citation type="journal article" date="2019" name="Int. J. Syst. Evol. Microbiol.">
        <title>The Global Catalogue of Microorganisms (GCM) 10K type strain sequencing project: providing services to taxonomists for standard genome sequencing and annotation.</title>
        <authorList>
            <consortium name="The Broad Institute Genomics Platform"/>
            <consortium name="The Broad Institute Genome Sequencing Center for Infectious Disease"/>
            <person name="Wu L."/>
            <person name="Ma J."/>
        </authorList>
    </citation>
    <scope>NUCLEOTIDE SEQUENCE [LARGE SCALE GENOMIC DNA]</scope>
    <source>
        <strain evidence="6 7">JCM 16327</strain>
    </source>
</reference>
<gene>
    <name evidence="6" type="ORF">GCM10009019_19380</name>
</gene>
<comment type="caution">
    <text evidence="6">The sequence shown here is derived from an EMBL/GenBank/DDBJ whole genome shotgun (WGS) entry which is preliminary data.</text>
</comment>
<feature type="transmembrane region" description="Helical" evidence="5">
    <location>
        <begin position="43"/>
        <end position="62"/>
    </location>
</feature>
<evidence type="ECO:0000256" key="4">
    <source>
        <dbReference type="ARBA" id="ARBA00023136"/>
    </source>
</evidence>
<sequence length="195" mass="20724">MTVVGLTPPHVYVLAAVYAAWTLPEVVDDARGSDDGPDLDANSRVVLSVAVGAGFAVAFWAAFRAPAWATFGGLALPAFWAGVLATLAGVALRWYSIRALGDAFDRSVTVTDDQTVVARGPYAVVRHPAYTGGFLAILGVSLSLGTWPGVLAVAAGVSAGYAYRIRVEERALRRELDGYDDYCERVPYRLVPGVY</sequence>
<name>A0AAV3T2U3_9EURY</name>
<dbReference type="RefSeq" id="WP_227260117.1">
    <property type="nucleotide sequence ID" value="NZ_BAAADU010000002.1"/>
</dbReference>
<proteinExistence type="predicted"/>
<dbReference type="InterPro" id="IPR052527">
    <property type="entry name" value="Metal_cation-efflux_comp"/>
</dbReference>
<keyword evidence="3 5" id="KW-1133">Transmembrane helix</keyword>
<comment type="subcellular location">
    <subcellularLocation>
        <location evidence="1">Endomembrane system</location>
        <topology evidence="1">Multi-pass membrane protein</topology>
    </subcellularLocation>
</comment>
<dbReference type="Proteomes" id="UP001500194">
    <property type="component" value="Unassembled WGS sequence"/>
</dbReference>
<evidence type="ECO:0000256" key="5">
    <source>
        <dbReference type="SAM" id="Phobius"/>
    </source>
</evidence>
<evidence type="ECO:0000256" key="3">
    <source>
        <dbReference type="ARBA" id="ARBA00022989"/>
    </source>
</evidence>
<dbReference type="GO" id="GO:0012505">
    <property type="term" value="C:endomembrane system"/>
    <property type="evidence" value="ECO:0007669"/>
    <property type="project" value="UniProtKB-SubCell"/>
</dbReference>
<feature type="transmembrane region" description="Helical" evidence="5">
    <location>
        <begin position="134"/>
        <end position="163"/>
    </location>
</feature>
<dbReference type="AlphaFoldDB" id="A0AAV3T2U3"/>
<evidence type="ECO:0000256" key="2">
    <source>
        <dbReference type="ARBA" id="ARBA00022692"/>
    </source>
</evidence>
<dbReference type="EMBL" id="BAAADU010000002">
    <property type="protein sequence ID" value="GAA0655702.1"/>
    <property type="molecule type" value="Genomic_DNA"/>
</dbReference>
<evidence type="ECO:0000313" key="7">
    <source>
        <dbReference type="Proteomes" id="UP001500194"/>
    </source>
</evidence>